<dbReference type="EnsemblPlants" id="Pp3c2_23060V3.2">
    <property type="protein sequence ID" value="PAC:32936797.CDS.1"/>
    <property type="gene ID" value="Pp3c2_23060"/>
</dbReference>
<protein>
    <submittedName>
        <fullName evidence="1 2">Uncharacterized protein</fullName>
    </submittedName>
</protein>
<sequence length="49" mass="5714">MYANLNGKILMIFLFIQDLFNLNKFLVKSLKGLNSKFVLNLAMLIIFFT</sequence>
<dbReference type="EnsemblPlants" id="Pp3c2_23060V3.1">
    <property type="protein sequence ID" value="PAC:32936796.CDS.1"/>
    <property type="gene ID" value="Pp3c2_23060"/>
</dbReference>
<dbReference type="InParanoid" id="A0A2K1L2P7"/>
<dbReference type="Gramene" id="Pp3c2_23060V3.1">
    <property type="protein sequence ID" value="PAC:32936796.CDS.1"/>
    <property type="gene ID" value="Pp3c2_23060"/>
</dbReference>
<proteinExistence type="predicted"/>
<reference evidence="2" key="3">
    <citation type="submission" date="2020-12" db="UniProtKB">
        <authorList>
            <consortium name="EnsemblPlants"/>
        </authorList>
    </citation>
    <scope>IDENTIFICATION</scope>
</reference>
<name>A0A2K1L2P7_PHYPA</name>
<dbReference type="AlphaFoldDB" id="A0A2K1L2P7"/>
<dbReference type="EMBL" id="ABEU02000002">
    <property type="protein sequence ID" value="PNR60296.1"/>
    <property type="molecule type" value="Genomic_DNA"/>
</dbReference>
<reference evidence="1 3" key="1">
    <citation type="journal article" date="2008" name="Science">
        <title>The Physcomitrella genome reveals evolutionary insights into the conquest of land by plants.</title>
        <authorList>
            <person name="Rensing S."/>
            <person name="Lang D."/>
            <person name="Zimmer A."/>
            <person name="Terry A."/>
            <person name="Salamov A."/>
            <person name="Shapiro H."/>
            <person name="Nishiyama T."/>
            <person name="Perroud P.-F."/>
            <person name="Lindquist E."/>
            <person name="Kamisugi Y."/>
            <person name="Tanahashi T."/>
            <person name="Sakakibara K."/>
            <person name="Fujita T."/>
            <person name="Oishi K."/>
            <person name="Shin-I T."/>
            <person name="Kuroki Y."/>
            <person name="Toyoda A."/>
            <person name="Suzuki Y."/>
            <person name="Hashimoto A."/>
            <person name="Yamaguchi K."/>
            <person name="Sugano A."/>
            <person name="Kohara Y."/>
            <person name="Fujiyama A."/>
            <person name="Anterola A."/>
            <person name="Aoki S."/>
            <person name="Ashton N."/>
            <person name="Barbazuk W.B."/>
            <person name="Barker E."/>
            <person name="Bennetzen J."/>
            <person name="Bezanilla M."/>
            <person name="Blankenship R."/>
            <person name="Cho S.H."/>
            <person name="Dutcher S."/>
            <person name="Estelle M."/>
            <person name="Fawcett J.A."/>
            <person name="Gundlach H."/>
            <person name="Hanada K."/>
            <person name="Heyl A."/>
            <person name="Hicks K.A."/>
            <person name="Hugh J."/>
            <person name="Lohr M."/>
            <person name="Mayer K."/>
            <person name="Melkozernov A."/>
            <person name="Murata T."/>
            <person name="Nelson D."/>
            <person name="Pils B."/>
            <person name="Prigge M."/>
            <person name="Reiss B."/>
            <person name="Renner T."/>
            <person name="Rombauts S."/>
            <person name="Rushton P."/>
            <person name="Sanderfoot A."/>
            <person name="Schween G."/>
            <person name="Shiu S.-H."/>
            <person name="Stueber K."/>
            <person name="Theodoulou F.L."/>
            <person name="Tu H."/>
            <person name="Van de Peer Y."/>
            <person name="Verrier P.J."/>
            <person name="Waters E."/>
            <person name="Wood A."/>
            <person name="Yang L."/>
            <person name="Cove D."/>
            <person name="Cuming A."/>
            <person name="Hasebe M."/>
            <person name="Lucas S."/>
            <person name="Mishler D.B."/>
            <person name="Reski R."/>
            <person name="Grigoriev I."/>
            <person name="Quatrano R.S."/>
            <person name="Boore J.L."/>
        </authorList>
    </citation>
    <scope>NUCLEOTIDE SEQUENCE [LARGE SCALE GENOMIC DNA]</scope>
    <source>
        <strain evidence="2 3">cv. Gransden 2004</strain>
    </source>
</reference>
<keyword evidence="3" id="KW-1185">Reference proteome</keyword>
<dbReference type="Proteomes" id="UP000006727">
    <property type="component" value="Chromosome 2"/>
</dbReference>
<accession>A0A2K1L2P7</accession>
<evidence type="ECO:0000313" key="1">
    <source>
        <dbReference type="EMBL" id="PNR60296.1"/>
    </source>
</evidence>
<organism evidence="1">
    <name type="scientific">Physcomitrium patens</name>
    <name type="common">Spreading-leaved earth moss</name>
    <name type="synonym">Physcomitrella patens</name>
    <dbReference type="NCBI Taxonomy" id="3218"/>
    <lineage>
        <taxon>Eukaryota</taxon>
        <taxon>Viridiplantae</taxon>
        <taxon>Streptophyta</taxon>
        <taxon>Embryophyta</taxon>
        <taxon>Bryophyta</taxon>
        <taxon>Bryophytina</taxon>
        <taxon>Bryopsida</taxon>
        <taxon>Funariidae</taxon>
        <taxon>Funariales</taxon>
        <taxon>Funariaceae</taxon>
        <taxon>Physcomitrium</taxon>
    </lineage>
</organism>
<evidence type="ECO:0000313" key="3">
    <source>
        <dbReference type="Proteomes" id="UP000006727"/>
    </source>
</evidence>
<gene>
    <name evidence="1" type="ORF">PHYPA_003089</name>
</gene>
<reference evidence="1 3" key="2">
    <citation type="journal article" date="2018" name="Plant J.">
        <title>The Physcomitrella patens chromosome-scale assembly reveals moss genome structure and evolution.</title>
        <authorList>
            <person name="Lang D."/>
            <person name="Ullrich K.K."/>
            <person name="Murat F."/>
            <person name="Fuchs J."/>
            <person name="Jenkins J."/>
            <person name="Haas F.B."/>
            <person name="Piednoel M."/>
            <person name="Gundlach H."/>
            <person name="Van Bel M."/>
            <person name="Meyberg R."/>
            <person name="Vives C."/>
            <person name="Morata J."/>
            <person name="Symeonidi A."/>
            <person name="Hiss M."/>
            <person name="Muchero W."/>
            <person name="Kamisugi Y."/>
            <person name="Saleh O."/>
            <person name="Blanc G."/>
            <person name="Decker E.L."/>
            <person name="van Gessel N."/>
            <person name="Grimwood J."/>
            <person name="Hayes R.D."/>
            <person name="Graham S.W."/>
            <person name="Gunter L.E."/>
            <person name="McDaniel S.F."/>
            <person name="Hoernstein S.N.W."/>
            <person name="Larsson A."/>
            <person name="Li F.W."/>
            <person name="Perroud P.F."/>
            <person name="Phillips J."/>
            <person name="Ranjan P."/>
            <person name="Rokshar D.S."/>
            <person name="Rothfels C.J."/>
            <person name="Schneider L."/>
            <person name="Shu S."/>
            <person name="Stevenson D.W."/>
            <person name="Thummler F."/>
            <person name="Tillich M."/>
            <person name="Villarreal Aguilar J.C."/>
            <person name="Widiez T."/>
            <person name="Wong G.K."/>
            <person name="Wymore A."/>
            <person name="Zhang Y."/>
            <person name="Zimmer A.D."/>
            <person name="Quatrano R.S."/>
            <person name="Mayer K.F.X."/>
            <person name="Goodstein D."/>
            <person name="Casacuberta J.M."/>
            <person name="Vandepoele K."/>
            <person name="Reski R."/>
            <person name="Cuming A.C."/>
            <person name="Tuskan G.A."/>
            <person name="Maumus F."/>
            <person name="Salse J."/>
            <person name="Schmutz J."/>
            <person name="Rensing S.A."/>
        </authorList>
    </citation>
    <scope>NUCLEOTIDE SEQUENCE [LARGE SCALE GENOMIC DNA]</scope>
    <source>
        <strain evidence="2 3">cv. Gransden 2004</strain>
    </source>
</reference>
<evidence type="ECO:0000313" key="2">
    <source>
        <dbReference type="EnsemblPlants" id="PAC:32936796.CDS.1"/>
    </source>
</evidence>
<dbReference type="Gramene" id="Pp3c2_23060V3.2">
    <property type="protein sequence ID" value="PAC:32936797.CDS.1"/>
    <property type="gene ID" value="Pp3c2_23060"/>
</dbReference>
<dbReference type="PaxDb" id="3218-PP1S135_123V6.1"/>